<accession>A0A7W3Y1P0</accession>
<proteinExistence type="predicted"/>
<reference evidence="3" key="1">
    <citation type="submission" date="2019-10" db="EMBL/GenBank/DDBJ databases">
        <title>Streptomyces sp. nov., a novel actinobacterium isolated from alkaline environment.</title>
        <authorList>
            <person name="Golinska P."/>
        </authorList>
    </citation>
    <scope>NUCLEOTIDE SEQUENCE [LARGE SCALE GENOMIC DNA]</scope>
    <source>
        <strain evidence="3">DSM 42118</strain>
    </source>
</reference>
<dbReference type="CDD" id="cd00093">
    <property type="entry name" value="HTH_XRE"/>
    <property type="match status" value="1"/>
</dbReference>
<evidence type="ECO:0000259" key="1">
    <source>
        <dbReference type="SMART" id="SM00530"/>
    </source>
</evidence>
<dbReference type="SUPFAM" id="SSF47413">
    <property type="entry name" value="lambda repressor-like DNA-binding domains"/>
    <property type="match status" value="1"/>
</dbReference>
<dbReference type="Proteomes" id="UP000538929">
    <property type="component" value="Unassembled WGS sequence"/>
</dbReference>
<dbReference type="InterPro" id="IPR011990">
    <property type="entry name" value="TPR-like_helical_dom_sf"/>
</dbReference>
<keyword evidence="3" id="KW-1185">Reference proteome</keyword>
<dbReference type="InterPro" id="IPR010982">
    <property type="entry name" value="Lambda_DNA-bd_dom_sf"/>
</dbReference>
<sequence>MSDFARIARRALRDGGYSMRAAARALNYDPAYLSRVLNGKQRPSPQLVEALDGLVGADGALRAVVMDEEGESRVAGALTRPAGVDGRTVEALVGVLRAQRRLEDAIGPTPLIPAVRAQLEQVGTLAREARGPHRRALLAVAAEWHQYAGWLHAAVRRDARALELLSAAEELSDEAGDGTVAAVAVSFRGYVARQRGNFRGVLRASHAALHAPGAHPTQRVFDTLQAAGGYAGLGEREKARRLLGEAAEASTRVSDPPSIVYWYSPQFFQMNIGMVSLSLDDHAAAADLLSEGLRGLPAEQRGAEWTTEYRTALARAERAR</sequence>
<dbReference type="EMBL" id="VKHT01000297">
    <property type="protein sequence ID" value="MBB0244708.1"/>
    <property type="molecule type" value="Genomic_DNA"/>
</dbReference>
<dbReference type="GO" id="GO:0003677">
    <property type="term" value="F:DNA binding"/>
    <property type="evidence" value="ECO:0007669"/>
    <property type="project" value="InterPro"/>
</dbReference>
<dbReference type="SMART" id="SM00530">
    <property type="entry name" value="HTH_XRE"/>
    <property type="match status" value="1"/>
</dbReference>
<dbReference type="Pfam" id="PF13560">
    <property type="entry name" value="HTH_31"/>
    <property type="match status" value="1"/>
</dbReference>
<protein>
    <submittedName>
        <fullName evidence="2">Helix-turn-helix domain-containing protein</fullName>
    </submittedName>
</protein>
<name>A0A7W3Y1P0_9ACTN</name>
<dbReference type="RefSeq" id="WP_182606291.1">
    <property type="nucleotide sequence ID" value="NZ_VKHT01000297.1"/>
</dbReference>
<gene>
    <name evidence="2" type="ORF">FNQ90_11475</name>
</gene>
<comment type="caution">
    <text evidence="2">The sequence shown here is derived from an EMBL/GenBank/DDBJ whole genome shotgun (WGS) entry which is preliminary data.</text>
</comment>
<dbReference type="SUPFAM" id="SSF48452">
    <property type="entry name" value="TPR-like"/>
    <property type="match status" value="1"/>
</dbReference>
<feature type="domain" description="HTH cro/C1-type" evidence="1">
    <location>
        <begin position="4"/>
        <end position="62"/>
    </location>
</feature>
<dbReference type="AlphaFoldDB" id="A0A7W3Y1P0"/>
<evidence type="ECO:0000313" key="3">
    <source>
        <dbReference type="Proteomes" id="UP000538929"/>
    </source>
</evidence>
<organism evidence="2 3">
    <name type="scientific">Streptomyces alkaliphilus</name>
    <dbReference type="NCBI Taxonomy" id="1472722"/>
    <lineage>
        <taxon>Bacteria</taxon>
        <taxon>Bacillati</taxon>
        <taxon>Actinomycetota</taxon>
        <taxon>Actinomycetes</taxon>
        <taxon>Kitasatosporales</taxon>
        <taxon>Streptomycetaceae</taxon>
        <taxon>Streptomyces</taxon>
    </lineage>
</organism>
<dbReference type="InterPro" id="IPR001387">
    <property type="entry name" value="Cro/C1-type_HTH"/>
</dbReference>
<evidence type="ECO:0000313" key="2">
    <source>
        <dbReference type="EMBL" id="MBB0244708.1"/>
    </source>
</evidence>